<gene>
    <name evidence="1" type="ORF">M0L20_28685</name>
</gene>
<dbReference type="EMBL" id="JALPRF010000012">
    <property type="protein sequence ID" value="MCK8495877.1"/>
    <property type="molecule type" value="Genomic_DNA"/>
</dbReference>
<organism evidence="1 2">
    <name type="scientific">Spirosoma liriopis</name>
    <dbReference type="NCBI Taxonomy" id="2937440"/>
    <lineage>
        <taxon>Bacteria</taxon>
        <taxon>Pseudomonadati</taxon>
        <taxon>Bacteroidota</taxon>
        <taxon>Cytophagia</taxon>
        <taxon>Cytophagales</taxon>
        <taxon>Cytophagaceae</taxon>
        <taxon>Spirosoma</taxon>
    </lineage>
</organism>
<dbReference type="Proteomes" id="UP001202180">
    <property type="component" value="Unassembled WGS sequence"/>
</dbReference>
<accession>A0ABT0HVI9</accession>
<name>A0ABT0HVI9_9BACT</name>
<keyword evidence="2" id="KW-1185">Reference proteome</keyword>
<evidence type="ECO:0000313" key="2">
    <source>
        <dbReference type="Proteomes" id="UP001202180"/>
    </source>
</evidence>
<sequence length="236" mass="27307">MNVTALNQQLKTIYEPYLAHLYSQEWPADVSAPLLMHVFEDWARMQRKVLFVGQETHGWNYLATGPTVETLQNMYSSFDLGKHADYGDGKKPRYLRSPFWNFCRSCFHRLNSDPGVERKTSGFLWTNISKFDSNSTTPHPDLQERNRPGFELLKQELAISQPDVVVFLTGTKYDSWLDQLFMLERESILGDGLLSVLHDSTGLLPRLSFQTKHPRTLSMQKKYYVVLNKIVERSLG</sequence>
<proteinExistence type="predicted"/>
<protein>
    <recommendedName>
        <fullName evidence="3">Uracil-DNA glycosylase</fullName>
    </recommendedName>
</protein>
<evidence type="ECO:0000313" key="1">
    <source>
        <dbReference type="EMBL" id="MCK8495877.1"/>
    </source>
</evidence>
<reference evidence="1 2" key="1">
    <citation type="submission" date="2022-04" db="EMBL/GenBank/DDBJ databases">
        <title>Spirosoma sp. strain RP8 genome sequencing and assembly.</title>
        <authorList>
            <person name="Jung Y."/>
        </authorList>
    </citation>
    <scope>NUCLEOTIDE SEQUENCE [LARGE SCALE GENOMIC DNA]</scope>
    <source>
        <strain evidence="1 2">RP8</strain>
    </source>
</reference>
<dbReference type="RefSeq" id="WP_248480665.1">
    <property type="nucleotide sequence ID" value="NZ_JALPRF010000012.1"/>
</dbReference>
<evidence type="ECO:0008006" key="3">
    <source>
        <dbReference type="Google" id="ProtNLM"/>
    </source>
</evidence>
<comment type="caution">
    <text evidence="1">The sequence shown here is derived from an EMBL/GenBank/DDBJ whole genome shotgun (WGS) entry which is preliminary data.</text>
</comment>